<feature type="non-terminal residue" evidence="1">
    <location>
        <position position="1"/>
    </location>
</feature>
<keyword evidence="2" id="KW-1185">Reference proteome</keyword>
<organism evidence="1 2">
    <name type="scientific">Scortum barcoo</name>
    <name type="common">barcoo grunter</name>
    <dbReference type="NCBI Taxonomy" id="214431"/>
    <lineage>
        <taxon>Eukaryota</taxon>
        <taxon>Metazoa</taxon>
        <taxon>Chordata</taxon>
        <taxon>Craniata</taxon>
        <taxon>Vertebrata</taxon>
        <taxon>Euteleostomi</taxon>
        <taxon>Actinopterygii</taxon>
        <taxon>Neopterygii</taxon>
        <taxon>Teleostei</taxon>
        <taxon>Neoteleostei</taxon>
        <taxon>Acanthomorphata</taxon>
        <taxon>Eupercaria</taxon>
        <taxon>Centrarchiformes</taxon>
        <taxon>Terapontoidei</taxon>
        <taxon>Terapontidae</taxon>
        <taxon>Scortum</taxon>
    </lineage>
</organism>
<dbReference type="EMBL" id="CM041532">
    <property type="protein sequence ID" value="KAI3376549.1"/>
    <property type="molecule type" value="Genomic_DNA"/>
</dbReference>
<proteinExistence type="predicted"/>
<name>A0ACB8X934_9TELE</name>
<evidence type="ECO:0000313" key="1">
    <source>
        <dbReference type="EMBL" id="KAI3376549.1"/>
    </source>
</evidence>
<feature type="non-terminal residue" evidence="1">
    <location>
        <position position="153"/>
    </location>
</feature>
<dbReference type="Proteomes" id="UP000831701">
    <property type="component" value="Chromosome 2"/>
</dbReference>
<reference evidence="1" key="1">
    <citation type="submission" date="2022-04" db="EMBL/GenBank/DDBJ databases">
        <title>Jade perch genome.</title>
        <authorList>
            <person name="Chao B."/>
        </authorList>
    </citation>
    <scope>NUCLEOTIDE SEQUENCE</scope>
    <source>
        <strain evidence="1">CB-2022</strain>
    </source>
</reference>
<gene>
    <name evidence="1" type="ORF">L3Q82_016996</name>
</gene>
<accession>A0ACB8X934</accession>
<protein>
    <submittedName>
        <fullName evidence="1">Uncharacterized protein</fullName>
    </submittedName>
</protein>
<comment type="caution">
    <text evidence="1">The sequence shown here is derived from an EMBL/GenBank/DDBJ whole genome shotgun (WGS) entry which is preliminary data.</text>
</comment>
<sequence>DLSSPTEESDCSTVDTEILSPAESPSLRRQGPEFFDKPNFSVDVEYRLRQANLSFMKDQSPDVMALRSVVLKGLPILPGDDSSEVYKTCFDTVKEEALASVTFGVLTVVNEDAQQQGLNAVHLQPIFTAIVFEGSTVMDNREEILVQNWNMIP</sequence>
<evidence type="ECO:0000313" key="2">
    <source>
        <dbReference type="Proteomes" id="UP000831701"/>
    </source>
</evidence>